<comment type="caution">
    <text evidence="1">The sequence shown here is derived from an EMBL/GenBank/DDBJ whole genome shotgun (WGS) entry which is preliminary data.</text>
</comment>
<name>A0A9P8CEG0_9HELO</name>
<dbReference type="EMBL" id="MU253933">
    <property type="protein sequence ID" value="KAG9244034.1"/>
    <property type="molecule type" value="Genomic_DNA"/>
</dbReference>
<dbReference type="OrthoDB" id="2507450at2759"/>
<proteinExistence type="predicted"/>
<accession>A0A9P8CEG0</accession>
<sequence length="150" mass="15728">MRSTTIYMAVGAMASLATGSNIGESPMNMLIGRDKNLIPRAIAINLMTFIQSLGGVTAPPITSSGDSSRPFAVDDRTFTTFSAAYQRSCNNQHNSCADFANSAAGKSANVTVGDCDTQEKSCAADVSKATATTFPVLTSSNAEFDFFCDP</sequence>
<dbReference type="AlphaFoldDB" id="A0A9P8CEG0"/>
<evidence type="ECO:0000313" key="1">
    <source>
        <dbReference type="EMBL" id="KAG9244034.1"/>
    </source>
</evidence>
<organism evidence="1 2">
    <name type="scientific">Calycina marina</name>
    <dbReference type="NCBI Taxonomy" id="1763456"/>
    <lineage>
        <taxon>Eukaryota</taxon>
        <taxon>Fungi</taxon>
        <taxon>Dikarya</taxon>
        <taxon>Ascomycota</taxon>
        <taxon>Pezizomycotina</taxon>
        <taxon>Leotiomycetes</taxon>
        <taxon>Helotiales</taxon>
        <taxon>Pezizellaceae</taxon>
        <taxon>Calycina</taxon>
    </lineage>
</organism>
<dbReference type="Proteomes" id="UP000887226">
    <property type="component" value="Unassembled WGS sequence"/>
</dbReference>
<evidence type="ECO:0000313" key="2">
    <source>
        <dbReference type="Proteomes" id="UP000887226"/>
    </source>
</evidence>
<reference evidence="1" key="1">
    <citation type="journal article" date="2021" name="IMA Fungus">
        <title>Genomic characterization of three marine fungi, including Emericellopsis atlantica sp. nov. with signatures of a generalist lifestyle and marine biomass degradation.</title>
        <authorList>
            <person name="Hagestad O.C."/>
            <person name="Hou L."/>
            <person name="Andersen J.H."/>
            <person name="Hansen E.H."/>
            <person name="Altermark B."/>
            <person name="Li C."/>
            <person name="Kuhnert E."/>
            <person name="Cox R.J."/>
            <person name="Crous P.W."/>
            <person name="Spatafora J.W."/>
            <person name="Lail K."/>
            <person name="Amirebrahimi M."/>
            <person name="Lipzen A."/>
            <person name="Pangilinan J."/>
            <person name="Andreopoulos W."/>
            <person name="Hayes R.D."/>
            <person name="Ng V."/>
            <person name="Grigoriev I.V."/>
            <person name="Jackson S.A."/>
            <person name="Sutton T.D.S."/>
            <person name="Dobson A.D.W."/>
            <person name="Rama T."/>
        </authorList>
    </citation>
    <scope>NUCLEOTIDE SEQUENCE</scope>
    <source>
        <strain evidence="1">TRa3180A</strain>
    </source>
</reference>
<gene>
    <name evidence="1" type="ORF">BJ878DRAFT_87897</name>
</gene>
<protein>
    <submittedName>
        <fullName evidence="1">Uncharacterized protein</fullName>
    </submittedName>
</protein>
<keyword evidence="2" id="KW-1185">Reference proteome</keyword>